<evidence type="ECO:0000313" key="2">
    <source>
        <dbReference type="Proteomes" id="UP000688137"/>
    </source>
</evidence>
<gene>
    <name evidence="1" type="ORF">PPRIM_AZ9-3.1.T1900005</name>
</gene>
<comment type="caution">
    <text evidence="1">The sequence shown here is derived from an EMBL/GenBank/DDBJ whole genome shotgun (WGS) entry which is preliminary data.</text>
</comment>
<proteinExistence type="predicted"/>
<dbReference type="Proteomes" id="UP000688137">
    <property type="component" value="Unassembled WGS sequence"/>
</dbReference>
<name>A0A8S1QRD6_PARPR</name>
<organism evidence="1 2">
    <name type="scientific">Paramecium primaurelia</name>
    <dbReference type="NCBI Taxonomy" id="5886"/>
    <lineage>
        <taxon>Eukaryota</taxon>
        <taxon>Sar</taxon>
        <taxon>Alveolata</taxon>
        <taxon>Ciliophora</taxon>
        <taxon>Intramacronucleata</taxon>
        <taxon>Oligohymenophorea</taxon>
        <taxon>Peniculida</taxon>
        <taxon>Parameciidae</taxon>
        <taxon>Paramecium</taxon>
    </lineage>
</organism>
<dbReference type="AlphaFoldDB" id="A0A8S1QRD6"/>
<accession>A0A8S1QRD6</accession>
<reference evidence="1" key="1">
    <citation type="submission" date="2021-01" db="EMBL/GenBank/DDBJ databases">
        <authorList>
            <consortium name="Genoscope - CEA"/>
            <person name="William W."/>
        </authorList>
    </citation>
    <scope>NUCLEOTIDE SEQUENCE</scope>
</reference>
<keyword evidence="2" id="KW-1185">Reference proteome</keyword>
<protein>
    <submittedName>
        <fullName evidence="1">Uncharacterized protein</fullName>
    </submittedName>
</protein>
<evidence type="ECO:0000313" key="1">
    <source>
        <dbReference type="EMBL" id="CAD8117157.1"/>
    </source>
</evidence>
<sequence length="61" mass="7442">MSRDLYNLPKYKCLSCIQSYFYDQKKERCLERKQYDESKGLYYDDIKNIRVTKCGDQNQSQ</sequence>
<dbReference type="EMBL" id="CAJJDM010000199">
    <property type="protein sequence ID" value="CAD8117157.1"/>
    <property type="molecule type" value="Genomic_DNA"/>
</dbReference>